<accession>A0AAJ5VV59</accession>
<comment type="catalytic activity">
    <reaction evidence="5">
        <text>Cleavage of hydrophobic, N-terminal signal or leader sequences from secreted and periplasmic proteins.</text>
        <dbReference type="EC" id="3.4.21.89"/>
    </reaction>
</comment>
<dbReference type="PANTHER" id="PTHR43390">
    <property type="entry name" value="SIGNAL PEPTIDASE I"/>
    <property type="match status" value="1"/>
</dbReference>
<evidence type="ECO:0000313" key="8">
    <source>
        <dbReference type="Proteomes" id="UP001217476"/>
    </source>
</evidence>
<dbReference type="PRINTS" id="PR00727">
    <property type="entry name" value="LEADERPTASE"/>
</dbReference>
<sequence length="230" mass="24717">MELLTGRFAARTRRRRGLGSEGREAYGRMAVVFLFLVASVLQPQAAPLFNVPSTSMMPTLGQGDVILALPPTGALRRGDLVVYFADGSAQLSRVVALGKETVQVRSGQVFIDNVPMDLTPLATPIAEGCPPLVTEGKECRFLRETTPEGTSYVVIDSLPDGFFDDTPLVTVPKGHILVISDNRDNSVDSRYSERGAIAASSVIGLVYGIVTTPRLTPDRAERLAGFPKAQ</sequence>
<dbReference type="InterPro" id="IPR000223">
    <property type="entry name" value="Pept_S26A_signal_pept_1"/>
</dbReference>
<evidence type="ECO:0000256" key="4">
    <source>
        <dbReference type="ARBA" id="ARBA00022801"/>
    </source>
</evidence>
<dbReference type="GO" id="GO:0004252">
    <property type="term" value="F:serine-type endopeptidase activity"/>
    <property type="evidence" value="ECO:0007669"/>
    <property type="project" value="InterPro"/>
</dbReference>
<dbReference type="GO" id="GO:0016020">
    <property type="term" value="C:membrane"/>
    <property type="evidence" value="ECO:0007669"/>
    <property type="project" value="UniProtKB-SubCell"/>
</dbReference>
<dbReference type="InterPro" id="IPR019756">
    <property type="entry name" value="Pept_S26A_signal_pept_1_Ser-AS"/>
</dbReference>
<evidence type="ECO:0000256" key="1">
    <source>
        <dbReference type="ARBA" id="ARBA00009370"/>
    </source>
</evidence>
<dbReference type="NCBIfam" id="TIGR02227">
    <property type="entry name" value="sigpep_I_bact"/>
    <property type="match status" value="1"/>
</dbReference>
<dbReference type="PROSITE" id="PS00501">
    <property type="entry name" value="SPASE_I_1"/>
    <property type="match status" value="1"/>
</dbReference>
<dbReference type="GO" id="GO:0009003">
    <property type="term" value="F:signal peptidase activity"/>
    <property type="evidence" value="ECO:0007669"/>
    <property type="project" value="UniProtKB-EC"/>
</dbReference>
<evidence type="ECO:0000256" key="3">
    <source>
        <dbReference type="ARBA" id="ARBA00022670"/>
    </source>
</evidence>
<comment type="subcellular location">
    <subcellularLocation>
        <location evidence="5">Membrane</location>
        <topology evidence="5">Single-pass type II membrane protein</topology>
    </subcellularLocation>
</comment>
<dbReference type="Gene3D" id="2.10.109.10">
    <property type="entry name" value="Umud Fragment, subunit A"/>
    <property type="match status" value="1"/>
</dbReference>
<name>A0AAJ5VV59_9HYPH</name>
<organism evidence="7 8">
    <name type="scientific">Candidatus Devosia phytovorans</name>
    <dbReference type="NCBI Taxonomy" id="3121372"/>
    <lineage>
        <taxon>Bacteria</taxon>
        <taxon>Pseudomonadati</taxon>
        <taxon>Pseudomonadota</taxon>
        <taxon>Alphaproteobacteria</taxon>
        <taxon>Hyphomicrobiales</taxon>
        <taxon>Devosiaceae</taxon>
        <taxon>Devosia</taxon>
    </lineage>
</organism>
<dbReference type="InterPro" id="IPR036286">
    <property type="entry name" value="LexA/Signal_pep-like_sf"/>
</dbReference>
<evidence type="ECO:0000259" key="6">
    <source>
        <dbReference type="Pfam" id="PF10502"/>
    </source>
</evidence>
<dbReference type="CDD" id="cd06530">
    <property type="entry name" value="S26_SPase_I"/>
    <property type="match status" value="1"/>
</dbReference>
<dbReference type="SUPFAM" id="SSF51306">
    <property type="entry name" value="LexA/Signal peptidase"/>
    <property type="match status" value="1"/>
</dbReference>
<dbReference type="PANTHER" id="PTHR43390:SF1">
    <property type="entry name" value="CHLOROPLAST PROCESSING PEPTIDASE"/>
    <property type="match status" value="1"/>
</dbReference>
<evidence type="ECO:0000256" key="2">
    <source>
        <dbReference type="ARBA" id="ARBA00019232"/>
    </source>
</evidence>
<dbReference type="Proteomes" id="UP001217476">
    <property type="component" value="Chromosome"/>
</dbReference>
<feature type="domain" description="Peptidase S26" evidence="6">
    <location>
        <begin position="30"/>
        <end position="206"/>
    </location>
</feature>
<keyword evidence="4 5" id="KW-0378">Hydrolase</keyword>
<protein>
    <recommendedName>
        <fullName evidence="2 5">Signal peptidase I</fullName>
        <ecNumber evidence="5">3.4.21.89</ecNumber>
    </recommendedName>
</protein>
<proteinExistence type="inferred from homology"/>
<dbReference type="GO" id="GO:0006465">
    <property type="term" value="P:signal peptide processing"/>
    <property type="evidence" value="ECO:0007669"/>
    <property type="project" value="InterPro"/>
</dbReference>
<evidence type="ECO:0000313" key="7">
    <source>
        <dbReference type="EMBL" id="WEK05399.1"/>
    </source>
</evidence>
<dbReference type="InterPro" id="IPR019533">
    <property type="entry name" value="Peptidase_S26"/>
</dbReference>
<keyword evidence="3 5" id="KW-0645">Protease</keyword>
<dbReference type="AlphaFoldDB" id="A0AAJ5VV59"/>
<dbReference type="EMBL" id="CP119312">
    <property type="protein sequence ID" value="WEK05399.1"/>
    <property type="molecule type" value="Genomic_DNA"/>
</dbReference>
<comment type="similarity">
    <text evidence="1 5">Belongs to the peptidase S26 family.</text>
</comment>
<dbReference type="Pfam" id="PF10502">
    <property type="entry name" value="Peptidase_S26"/>
    <property type="match status" value="1"/>
</dbReference>
<reference evidence="7" key="1">
    <citation type="submission" date="2023-03" db="EMBL/GenBank/DDBJ databases">
        <title>Andean soil-derived lignocellulolytic bacterial consortium as a source of novel taxa and putative plastic-active enzymes.</title>
        <authorList>
            <person name="Diaz-Garcia L."/>
            <person name="Chuvochina M."/>
            <person name="Feuerriegel G."/>
            <person name="Bunk B."/>
            <person name="Sproer C."/>
            <person name="Streit W.R."/>
            <person name="Rodriguez L.M."/>
            <person name="Overmann J."/>
            <person name="Jimenez D.J."/>
        </authorList>
    </citation>
    <scope>NUCLEOTIDE SEQUENCE</scope>
    <source>
        <strain evidence="7">MAG 4196</strain>
    </source>
</reference>
<evidence type="ECO:0000256" key="5">
    <source>
        <dbReference type="RuleBase" id="RU362042"/>
    </source>
</evidence>
<dbReference type="EC" id="3.4.21.89" evidence="5"/>
<gene>
    <name evidence="7" type="primary">lepB</name>
    <name evidence="7" type="ORF">P0Y65_03840</name>
</gene>